<dbReference type="InterPro" id="IPR047640">
    <property type="entry name" value="RpiR-like"/>
</dbReference>
<dbReference type="EMBL" id="JAQLXO010000013">
    <property type="protein sequence ID" value="MDB7982721.1"/>
    <property type="molecule type" value="Genomic_DNA"/>
</dbReference>
<dbReference type="InterPro" id="IPR035472">
    <property type="entry name" value="RpiR-like_SIS"/>
</dbReference>
<dbReference type="GO" id="GO:0097367">
    <property type="term" value="F:carbohydrate derivative binding"/>
    <property type="evidence" value="ECO:0007669"/>
    <property type="project" value="InterPro"/>
</dbReference>
<dbReference type="InterPro" id="IPR001347">
    <property type="entry name" value="SIS_dom"/>
</dbReference>
<dbReference type="PROSITE" id="PS51071">
    <property type="entry name" value="HTH_RPIR"/>
    <property type="match status" value="1"/>
</dbReference>
<gene>
    <name evidence="7" type="ORF">HF861_04095</name>
    <name evidence="6" type="ORF">PND82_07825</name>
</gene>
<dbReference type="Gene3D" id="3.40.50.10490">
    <property type="entry name" value="Glucose-6-phosphate isomerase like protein, domain 1"/>
    <property type="match status" value="1"/>
</dbReference>
<dbReference type="AlphaFoldDB" id="A0A7X9RIJ7"/>
<dbReference type="PANTHER" id="PTHR30514">
    <property type="entry name" value="GLUCOKINASE"/>
    <property type="match status" value="1"/>
</dbReference>
<dbReference type="Pfam" id="PF01418">
    <property type="entry name" value="HTH_6"/>
    <property type="match status" value="1"/>
</dbReference>
<dbReference type="Gene3D" id="1.10.10.10">
    <property type="entry name" value="Winged helix-like DNA-binding domain superfamily/Winged helix DNA-binding domain"/>
    <property type="match status" value="1"/>
</dbReference>
<dbReference type="RefSeq" id="WP_168965000.1">
    <property type="nucleotide sequence ID" value="NZ_CALCIP010000021.1"/>
</dbReference>
<dbReference type="InterPro" id="IPR046348">
    <property type="entry name" value="SIS_dom_sf"/>
</dbReference>
<dbReference type="InterPro" id="IPR009057">
    <property type="entry name" value="Homeodomain-like_sf"/>
</dbReference>
<evidence type="ECO:0000256" key="3">
    <source>
        <dbReference type="ARBA" id="ARBA00023163"/>
    </source>
</evidence>
<evidence type="ECO:0000259" key="5">
    <source>
        <dbReference type="PROSITE" id="PS51464"/>
    </source>
</evidence>
<dbReference type="CDD" id="cd05013">
    <property type="entry name" value="SIS_RpiR"/>
    <property type="match status" value="1"/>
</dbReference>
<evidence type="ECO:0000256" key="2">
    <source>
        <dbReference type="ARBA" id="ARBA00023125"/>
    </source>
</evidence>
<reference evidence="6" key="2">
    <citation type="submission" date="2023-01" db="EMBL/GenBank/DDBJ databases">
        <title>Human gut microbiome strain richness.</title>
        <authorList>
            <person name="Chen-Liaw A."/>
        </authorList>
    </citation>
    <scope>NUCLEOTIDE SEQUENCE</scope>
    <source>
        <strain evidence="6">D8_m1001271B151109d0_201107</strain>
    </source>
</reference>
<evidence type="ECO:0000313" key="7">
    <source>
        <dbReference type="EMBL" id="NME44063.1"/>
    </source>
</evidence>
<accession>A0A7X9RIJ7</accession>
<dbReference type="InterPro" id="IPR036388">
    <property type="entry name" value="WH-like_DNA-bd_sf"/>
</dbReference>
<feature type="domain" description="SIS" evidence="5">
    <location>
        <begin position="115"/>
        <end position="251"/>
    </location>
</feature>
<keyword evidence="3" id="KW-0804">Transcription</keyword>
<organism evidence="7 8">
    <name type="scientific">Faecalicoccus pleomorphus</name>
    <dbReference type="NCBI Taxonomy" id="1323"/>
    <lineage>
        <taxon>Bacteria</taxon>
        <taxon>Bacillati</taxon>
        <taxon>Bacillota</taxon>
        <taxon>Erysipelotrichia</taxon>
        <taxon>Erysipelotrichales</taxon>
        <taxon>Erysipelotrichaceae</taxon>
        <taxon>Faecalicoccus</taxon>
    </lineage>
</organism>
<dbReference type="GO" id="GO:1901135">
    <property type="term" value="P:carbohydrate derivative metabolic process"/>
    <property type="evidence" value="ECO:0007669"/>
    <property type="project" value="InterPro"/>
</dbReference>
<feature type="domain" description="HTH rpiR-type" evidence="4">
    <location>
        <begin position="1"/>
        <end position="76"/>
    </location>
</feature>
<protein>
    <submittedName>
        <fullName evidence="7">MurR/RpiR family transcriptional regulator</fullName>
    </submittedName>
</protein>
<dbReference type="GO" id="GO:0003700">
    <property type="term" value="F:DNA-binding transcription factor activity"/>
    <property type="evidence" value="ECO:0007669"/>
    <property type="project" value="InterPro"/>
</dbReference>
<dbReference type="InterPro" id="IPR000281">
    <property type="entry name" value="HTH_RpiR"/>
</dbReference>
<dbReference type="PANTHER" id="PTHR30514:SF21">
    <property type="entry name" value="RPIR-FAMILY TRANSCRIPTIONAL REGULATOR"/>
    <property type="match status" value="1"/>
</dbReference>
<comment type="caution">
    <text evidence="7">The sequence shown here is derived from an EMBL/GenBank/DDBJ whole genome shotgun (WGS) entry which is preliminary data.</text>
</comment>
<dbReference type="EMBL" id="JABAFR010000007">
    <property type="protein sequence ID" value="NME44063.1"/>
    <property type="molecule type" value="Genomic_DNA"/>
</dbReference>
<evidence type="ECO:0000259" key="4">
    <source>
        <dbReference type="PROSITE" id="PS51071"/>
    </source>
</evidence>
<dbReference type="PROSITE" id="PS51464">
    <property type="entry name" value="SIS"/>
    <property type="match status" value="1"/>
</dbReference>
<name>A0A7X9RIJ7_9FIRM</name>
<dbReference type="GO" id="GO:0003677">
    <property type="term" value="F:DNA binding"/>
    <property type="evidence" value="ECO:0007669"/>
    <property type="project" value="UniProtKB-KW"/>
</dbReference>
<evidence type="ECO:0000313" key="8">
    <source>
        <dbReference type="Proteomes" id="UP000540014"/>
    </source>
</evidence>
<evidence type="ECO:0000256" key="1">
    <source>
        <dbReference type="ARBA" id="ARBA00023015"/>
    </source>
</evidence>
<dbReference type="SUPFAM" id="SSF53697">
    <property type="entry name" value="SIS domain"/>
    <property type="match status" value="1"/>
</dbReference>
<sequence>MSIAIDKKIYANLSSTEKTIIDFIFENQKNILNMSITNIAKKTNVSAPTVSRTIQKCGYNGISELRYKIMTENNMNSGPNRVDNKEYNVNKVIYKIYKECNDTLNNLIITDILKTVDLIRTSRRVFLCARGATGLIAEEFLKYLLWMGIDAILATDSLWLKHIENMATKNDLIIILTVTGDNESLVQAALKSNKNSIPVVTLTCNEDSKLKFYSDIILFGHYEKITNYRSMDNNSRLPLMILTRIIAEYMQ</sequence>
<evidence type="ECO:0000313" key="6">
    <source>
        <dbReference type="EMBL" id="MDB7982721.1"/>
    </source>
</evidence>
<dbReference type="Proteomes" id="UP001212981">
    <property type="component" value="Unassembled WGS sequence"/>
</dbReference>
<proteinExistence type="predicted"/>
<reference evidence="7 8" key="1">
    <citation type="submission" date="2020-04" db="EMBL/GenBank/DDBJ databases">
        <authorList>
            <person name="Hitch T.C.A."/>
            <person name="Wylensek D."/>
            <person name="Clavel T."/>
        </authorList>
    </citation>
    <scope>NUCLEOTIDE SEQUENCE [LARGE SCALE GENOMIC DNA]</scope>
    <source>
        <strain evidence="7 8">BSM-383-APC-22F</strain>
    </source>
</reference>
<keyword evidence="2" id="KW-0238">DNA-binding</keyword>
<dbReference type="Proteomes" id="UP000540014">
    <property type="component" value="Unassembled WGS sequence"/>
</dbReference>
<dbReference type="Pfam" id="PF01380">
    <property type="entry name" value="SIS"/>
    <property type="match status" value="1"/>
</dbReference>
<dbReference type="SUPFAM" id="SSF46689">
    <property type="entry name" value="Homeodomain-like"/>
    <property type="match status" value="1"/>
</dbReference>
<keyword evidence="1" id="KW-0805">Transcription regulation</keyword>